<dbReference type="PANTHER" id="PTHR43569">
    <property type="entry name" value="AMIDOHYDROLASE"/>
    <property type="match status" value="1"/>
</dbReference>
<dbReference type="Proteomes" id="UP001589647">
    <property type="component" value="Unassembled WGS sequence"/>
</dbReference>
<name>A0ABV5IT43_9ACTN</name>
<evidence type="ECO:0000256" key="1">
    <source>
        <dbReference type="ARBA" id="ARBA00038310"/>
    </source>
</evidence>
<evidence type="ECO:0000313" key="4">
    <source>
        <dbReference type="Proteomes" id="UP001589647"/>
    </source>
</evidence>
<dbReference type="Pfam" id="PF04909">
    <property type="entry name" value="Amidohydro_2"/>
    <property type="match status" value="1"/>
</dbReference>
<dbReference type="InterPro" id="IPR052350">
    <property type="entry name" value="Metallo-dep_Lactonases"/>
</dbReference>
<protein>
    <submittedName>
        <fullName evidence="3">Amidohydrolase family protein</fullName>
    </submittedName>
</protein>
<gene>
    <name evidence="3" type="ORF">ACFFV7_41270</name>
</gene>
<organism evidence="3 4">
    <name type="scientific">Nonomuraea spiralis</name>
    <dbReference type="NCBI Taxonomy" id="46182"/>
    <lineage>
        <taxon>Bacteria</taxon>
        <taxon>Bacillati</taxon>
        <taxon>Actinomycetota</taxon>
        <taxon>Actinomycetes</taxon>
        <taxon>Streptosporangiales</taxon>
        <taxon>Streptosporangiaceae</taxon>
        <taxon>Nonomuraea</taxon>
    </lineage>
</organism>
<dbReference type="Gene3D" id="3.20.20.140">
    <property type="entry name" value="Metal-dependent hydrolases"/>
    <property type="match status" value="1"/>
</dbReference>
<dbReference type="InterPro" id="IPR006680">
    <property type="entry name" value="Amidohydro-rel"/>
</dbReference>
<dbReference type="PANTHER" id="PTHR43569:SF2">
    <property type="entry name" value="AMIDOHYDROLASE-RELATED DOMAIN-CONTAINING PROTEIN"/>
    <property type="match status" value="1"/>
</dbReference>
<keyword evidence="4" id="KW-1185">Reference proteome</keyword>
<sequence length="284" mass="29614">MTVIDAHHHLWDVRLHPQPWLDAADARDLPRHATADEFSRAVAATAVSASICVQAGPSPGETRWLLDVARRSTVIAGVVMQRSLADAGRGPALTAAADAEGGAPPPLVGVRDPALLGRGASGDRAVRANLDLLAERGLPLDVLATPAELRGLGSLARSHPSTTFVLDHIGYPPLTAGRRTMGSWARDLGVLARCPNVVAKLSGLPSTADLPGDPVSFAIAHAIEVFGPRRLMVGSDWPVTTRGTGYGPCLERLAASLAGLSPADQDAIRSATARAVYLRDARAA</sequence>
<dbReference type="InterPro" id="IPR032466">
    <property type="entry name" value="Metal_Hydrolase"/>
</dbReference>
<proteinExistence type="inferred from homology"/>
<dbReference type="EMBL" id="JBHMEI010000063">
    <property type="protein sequence ID" value="MFB9207671.1"/>
    <property type="molecule type" value="Genomic_DNA"/>
</dbReference>
<accession>A0ABV5IT43</accession>
<dbReference type="RefSeq" id="WP_189651276.1">
    <property type="nucleotide sequence ID" value="NZ_BMRC01000018.1"/>
</dbReference>
<evidence type="ECO:0000259" key="2">
    <source>
        <dbReference type="Pfam" id="PF04909"/>
    </source>
</evidence>
<feature type="domain" description="Amidohydrolase-related" evidence="2">
    <location>
        <begin position="4"/>
        <end position="277"/>
    </location>
</feature>
<reference evidence="3 4" key="1">
    <citation type="submission" date="2024-09" db="EMBL/GenBank/DDBJ databases">
        <authorList>
            <person name="Sun Q."/>
            <person name="Mori K."/>
        </authorList>
    </citation>
    <scope>NUCLEOTIDE SEQUENCE [LARGE SCALE GENOMIC DNA]</scope>
    <source>
        <strain evidence="3 4">CCM 3426</strain>
    </source>
</reference>
<comment type="caution">
    <text evidence="3">The sequence shown here is derived from an EMBL/GenBank/DDBJ whole genome shotgun (WGS) entry which is preliminary data.</text>
</comment>
<comment type="similarity">
    <text evidence="1">Belongs to the metallo-dependent hydrolases superfamily.</text>
</comment>
<evidence type="ECO:0000313" key="3">
    <source>
        <dbReference type="EMBL" id="MFB9207671.1"/>
    </source>
</evidence>
<dbReference type="SUPFAM" id="SSF51556">
    <property type="entry name" value="Metallo-dependent hydrolases"/>
    <property type="match status" value="1"/>
</dbReference>